<dbReference type="SUPFAM" id="SSF103473">
    <property type="entry name" value="MFS general substrate transporter"/>
    <property type="match status" value="1"/>
</dbReference>
<dbReference type="EMBL" id="LQWZ01000008">
    <property type="protein sequence ID" value="OAH58567.1"/>
    <property type="molecule type" value="Genomic_DNA"/>
</dbReference>
<keyword evidence="6 8" id="KW-1133">Transmembrane helix</keyword>
<organism evidence="10 11">
    <name type="scientific">Domibacillus aminovorans</name>
    <dbReference type="NCBI Taxonomy" id="29332"/>
    <lineage>
        <taxon>Bacteria</taxon>
        <taxon>Bacillati</taxon>
        <taxon>Bacillota</taxon>
        <taxon>Bacilli</taxon>
        <taxon>Bacillales</taxon>
        <taxon>Bacillaceae</taxon>
        <taxon>Domibacillus</taxon>
    </lineage>
</organism>
<keyword evidence="5 8" id="KW-0812">Transmembrane</keyword>
<feature type="transmembrane region" description="Helical" evidence="8">
    <location>
        <begin position="144"/>
        <end position="163"/>
    </location>
</feature>
<dbReference type="InterPro" id="IPR020846">
    <property type="entry name" value="MFS_dom"/>
</dbReference>
<feature type="transmembrane region" description="Helical" evidence="8">
    <location>
        <begin position="379"/>
        <end position="399"/>
    </location>
</feature>
<evidence type="ECO:0000256" key="4">
    <source>
        <dbReference type="ARBA" id="ARBA00022475"/>
    </source>
</evidence>
<gene>
    <name evidence="10" type="ORF">AWH48_17605</name>
</gene>
<comment type="caution">
    <text evidence="10">The sequence shown here is derived from an EMBL/GenBank/DDBJ whole genome shotgun (WGS) entry which is preliminary data.</text>
</comment>
<evidence type="ECO:0000256" key="2">
    <source>
        <dbReference type="ARBA" id="ARBA00006236"/>
    </source>
</evidence>
<feature type="transmembrane region" description="Helical" evidence="8">
    <location>
        <begin position="316"/>
        <end position="341"/>
    </location>
</feature>
<dbReference type="PROSITE" id="PS50850">
    <property type="entry name" value="MFS"/>
    <property type="match status" value="1"/>
</dbReference>
<dbReference type="NCBIfam" id="TIGR00710">
    <property type="entry name" value="efflux_Bcr_CflA"/>
    <property type="match status" value="1"/>
</dbReference>
<evidence type="ECO:0000313" key="10">
    <source>
        <dbReference type="EMBL" id="OAH58567.1"/>
    </source>
</evidence>
<keyword evidence="7 8" id="KW-0472">Membrane</keyword>
<comment type="subcellular location">
    <subcellularLocation>
        <location evidence="1 8">Cell membrane</location>
        <topology evidence="1 8">Multi-pass membrane protein</topology>
    </subcellularLocation>
</comment>
<feature type="transmembrane region" description="Helical" evidence="8">
    <location>
        <begin position="264"/>
        <end position="282"/>
    </location>
</feature>
<feature type="transmembrane region" description="Helical" evidence="8">
    <location>
        <begin position="114"/>
        <end position="132"/>
    </location>
</feature>
<evidence type="ECO:0000256" key="8">
    <source>
        <dbReference type="RuleBase" id="RU365088"/>
    </source>
</evidence>
<feature type="transmembrane region" description="Helical" evidence="8">
    <location>
        <begin position="18"/>
        <end position="35"/>
    </location>
</feature>
<evidence type="ECO:0000256" key="7">
    <source>
        <dbReference type="ARBA" id="ARBA00023136"/>
    </source>
</evidence>
<feature type="domain" description="Major facilitator superfamily (MFS) profile" evidence="9">
    <location>
        <begin position="17"/>
        <end position="403"/>
    </location>
</feature>
<proteinExistence type="inferred from homology"/>
<accession>A0A177KZH0</accession>
<feature type="transmembrane region" description="Helical" evidence="8">
    <location>
        <begin position="224"/>
        <end position="244"/>
    </location>
</feature>
<feature type="transmembrane region" description="Helical" evidence="8">
    <location>
        <begin position="353"/>
        <end position="373"/>
    </location>
</feature>
<dbReference type="OrthoDB" id="9800416at2"/>
<sequence length="404" mass="42554">MRESVLEKQQVHSRSKRVWMALLLGSLSAFGPLSIDMYLPSLPILANDLQTTASIAQLSLTAFLIGLAAGQLVMGPLSDVQGRRKPLLAGLVVFAIASMLCMIVPSIWGLIAMRFVQGASAAAGIVIARAVVRDMYDGPELTKFFALLMLINGVAPIAAPVVGGQLLEFVSWHGIFGVLAAIGIIMVMAVFFGMPETLRDDRKSAGGLKNTLVTFKTLLVDKVFMGYCLAQGFVMGGMFAYISGSPFVLQDYFGLSPQEFSLCFAANGVGIIIASQVTGRLAGKVKESVLLVFGLSMALGGSSMMFLMLLMKAHLIAVLIPLFFSVASVGVVATACFSLAMQGKEKTAGAASALLGLMPYIFGATVAPLVGIAGGGTSLPMGMIMVSCHLAAIASYFLLCRRRT</sequence>
<feature type="transmembrane region" description="Helical" evidence="8">
    <location>
        <begin position="87"/>
        <end position="108"/>
    </location>
</feature>
<evidence type="ECO:0000259" key="9">
    <source>
        <dbReference type="PROSITE" id="PS50850"/>
    </source>
</evidence>
<evidence type="ECO:0000256" key="6">
    <source>
        <dbReference type="ARBA" id="ARBA00022989"/>
    </source>
</evidence>
<dbReference type="PANTHER" id="PTHR23502">
    <property type="entry name" value="MAJOR FACILITATOR SUPERFAMILY"/>
    <property type="match status" value="1"/>
</dbReference>
<evidence type="ECO:0000313" key="11">
    <source>
        <dbReference type="Proteomes" id="UP000077271"/>
    </source>
</evidence>
<evidence type="ECO:0000256" key="3">
    <source>
        <dbReference type="ARBA" id="ARBA00022448"/>
    </source>
</evidence>
<evidence type="ECO:0000256" key="1">
    <source>
        <dbReference type="ARBA" id="ARBA00004651"/>
    </source>
</evidence>
<protein>
    <recommendedName>
        <fullName evidence="8">Bcr/CflA family efflux transporter</fullName>
    </recommendedName>
</protein>
<dbReference type="InterPro" id="IPR011701">
    <property type="entry name" value="MFS"/>
</dbReference>
<feature type="transmembrane region" description="Helical" evidence="8">
    <location>
        <begin position="55"/>
        <end position="75"/>
    </location>
</feature>
<dbReference type="InterPro" id="IPR036259">
    <property type="entry name" value="MFS_trans_sf"/>
</dbReference>
<reference evidence="10 11" key="1">
    <citation type="submission" date="2016-01" db="EMBL/GenBank/DDBJ databases">
        <title>Investigation of taxonomic status of Bacillus aminovorans.</title>
        <authorList>
            <person name="Verma A."/>
            <person name="Pal Y."/>
            <person name="Krishnamurthi S."/>
        </authorList>
    </citation>
    <scope>NUCLEOTIDE SEQUENCE [LARGE SCALE GENOMIC DNA]</scope>
    <source>
        <strain evidence="10 11">DSM 4337</strain>
    </source>
</reference>
<keyword evidence="4 8" id="KW-1003">Cell membrane</keyword>
<dbReference type="FunFam" id="1.20.1720.10:FF:000005">
    <property type="entry name" value="Bcr/CflA family efflux transporter"/>
    <property type="match status" value="1"/>
</dbReference>
<dbReference type="AlphaFoldDB" id="A0A177KZH0"/>
<dbReference type="GO" id="GO:1990961">
    <property type="term" value="P:xenobiotic detoxification by transmembrane export across the plasma membrane"/>
    <property type="evidence" value="ECO:0007669"/>
    <property type="project" value="InterPro"/>
</dbReference>
<comment type="similarity">
    <text evidence="2 8">Belongs to the major facilitator superfamily. Bcr/CmlA family.</text>
</comment>
<evidence type="ECO:0000256" key="5">
    <source>
        <dbReference type="ARBA" id="ARBA00022692"/>
    </source>
</evidence>
<name>A0A177KZH0_9BACI</name>
<dbReference type="Pfam" id="PF07690">
    <property type="entry name" value="MFS_1"/>
    <property type="match status" value="1"/>
</dbReference>
<dbReference type="PANTHER" id="PTHR23502:SF132">
    <property type="entry name" value="POLYAMINE TRANSPORTER 2-RELATED"/>
    <property type="match status" value="1"/>
</dbReference>
<dbReference type="GO" id="GO:0042910">
    <property type="term" value="F:xenobiotic transmembrane transporter activity"/>
    <property type="evidence" value="ECO:0007669"/>
    <property type="project" value="InterPro"/>
</dbReference>
<dbReference type="CDD" id="cd17320">
    <property type="entry name" value="MFS_MdfA_MDR_like"/>
    <property type="match status" value="1"/>
</dbReference>
<feature type="transmembrane region" description="Helical" evidence="8">
    <location>
        <begin position="169"/>
        <end position="194"/>
    </location>
</feature>
<dbReference type="Proteomes" id="UP000077271">
    <property type="component" value="Unassembled WGS sequence"/>
</dbReference>
<dbReference type="InterPro" id="IPR004812">
    <property type="entry name" value="Efflux_drug-R_Bcr/CmlA"/>
</dbReference>
<dbReference type="Gene3D" id="1.20.1720.10">
    <property type="entry name" value="Multidrug resistance protein D"/>
    <property type="match status" value="1"/>
</dbReference>
<dbReference type="GO" id="GO:0005886">
    <property type="term" value="C:plasma membrane"/>
    <property type="evidence" value="ECO:0007669"/>
    <property type="project" value="UniProtKB-SubCell"/>
</dbReference>
<feature type="transmembrane region" description="Helical" evidence="8">
    <location>
        <begin position="289"/>
        <end position="310"/>
    </location>
</feature>
<keyword evidence="3 8" id="KW-0813">Transport</keyword>